<dbReference type="PANTHER" id="PTHR13847:SF193">
    <property type="entry name" value="PYRUVATE DEHYDROGENASE PHOSPHATASE REGULATORY SUBUNIT, MITOCHONDRIAL"/>
    <property type="match status" value="1"/>
</dbReference>
<dbReference type="InterPro" id="IPR006076">
    <property type="entry name" value="FAD-dep_OxRdtase"/>
</dbReference>
<evidence type="ECO:0000313" key="3">
    <source>
        <dbReference type="Proteomes" id="UP000007963"/>
    </source>
</evidence>
<name>Q0CVL4_ASPTN</name>
<dbReference type="Gene3D" id="3.30.9.10">
    <property type="entry name" value="D-Amino Acid Oxidase, subunit A, domain 2"/>
    <property type="match status" value="1"/>
</dbReference>
<dbReference type="SUPFAM" id="SSF54373">
    <property type="entry name" value="FAD-linked reductases, C-terminal domain"/>
    <property type="match status" value="1"/>
</dbReference>
<dbReference type="OrthoDB" id="498204at2759"/>
<dbReference type="AlphaFoldDB" id="Q0CVL4"/>
<dbReference type="EMBL" id="CH476596">
    <property type="protein sequence ID" value="EAU37232.1"/>
    <property type="molecule type" value="Genomic_DNA"/>
</dbReference>
<dbReference type="OMA" id="RKAPWVR"/>
<dbReference type="VEuPathDB" id="FungiDB:ATEG_02270"/>
<dbReference type="SUPFAM" id="SSF51905">
    <property type="entry name" value="FAD/NAD(P)-binding domain"/>
    <property type="match status" value="1"/>
</dbReference>
<dbReference type="eggNOG" id="KOG2844">
    <property type="taxonomic scope" value="Eukaryota"/>
</dbReference>
<dbReference type="RefSeq" id="XP_001211448.1">
    <property type="nucleotide sequence ID" value="XM_001211448.1"/>
</dbReference>
<feature type="domain" description="FAD dependent oxidoreductase" evidence="1">
    <location>
        <begin position="6"/>
        <end position="345"/>
    </location>
</feature>
<proteinExistence type="predicted"/>
<sequence length="393" mass="42496">MHSQYDVAIIGAGIVGSATAYHLSLAVSGKKVAVIDRSISTLRGSTEIAPGFVGQYNESSVLTSLAVESVKEYTKIPGGFEVVGGLEVATTRDCVDRLRARWESATKAGLAAELLSSDQAVSLAPELIKDDIQIALYFPGDGAANPKRITAFYQEKARANGVQLIEADVTDVQQADGRVSGVHTTAGLIQANTVIIATGIWAPQLCKLDFPVPVVPVAHPYMYGAPHEPRLRKAPWVRWPEHVVYARDHGTHYGLGSYNHQPIPEEAKQSAVGNWIPQFDETLDTALRLIPEQTNLTPQQKFNGIFSMTPDNLPLVGSAPSVDGLFIAAAVWVTHAAGVAQVVTRMVTGKPVDQSIKKVLDPARFQGQDAQVLKQESLNGYNHIYKTQEHDAY</sequence>
<organism evidence="2 3">
    <name type="scientific">Aspergillus terreus (strain NIH 2624 / FGSC A1156)</name>
    <dbReference type="NCBI Taxonomy" id="341663"/>
    <lineage>
        <taxon>Eukaryota</taxon>
        <taxon>Fungi</taxon>
        <taxon>Dikarya</taxon>
        <taxon>Ascomycota</taxon>
        <taxon>Pezizomycotina</taxon>
        <taxon>Eurotiomycetes</taxon>
        <taxon>Eurotiomycetidae</taxon>
        <taxon>Eurotiales</taxon>
        <taxon>Aspergillaceae</taxon>
        <taxon>Aspergillus</taxon>
        <taxon>Aspergillus subgen. Circumdati</taxon>
    </lineage>
</organism>
<gene>
    <name evidence="2" type="ORF">ATEG_02270</name>
</gene>
<dbReference type="PANTHER" id="PTHR13847">
    <property type="entry name" value="SARCOSINE DEHYDROGENASE-RELATED"/>
    <property type="match status" value="1"/>
</dbReference>
<dbReference type="GeneID" id="4316730"/>
<dbReference type="Pfam" id="PF01266">
    <property type="entry name" value="DAO"/>
    <property type="match status" value="1"/>
</dbReference>
<dbReference type="Gene3D" id="3.50.50.60">
    <property type="entry name" value="FAD/NAD(P)-binding domain"/>
    <property type="match status" value="1"/>
</dbReference>
<dbReference type="HOGENOM" id="CLU_007884_8_0_1"/>
<evidence type="ECO:0000313" key="2">
    <source>
        <dbReference type="EMBL" id="EAU37232.1"/>
    </source>
</evidence>
<dbReference type="GO" id="GO:0005739">
    <property type="term" value="C:mitochondrion"/>
    <property type="evidence" value="ECO:0007669"/>
    <property type="project" value="TreeGrafter"/>
</dbReference>
<accession>Q0CVL4</accession>
<evidence type="ECO:0000259" key="1">
    <source>
        <dbReference type="Pfam" id="PF01266"/>
    </source>
</evidence>
<dbReference type="Proteomes" id="UP000007963">
    <property type="component" value="Unassembled WGS sequence"/>
</dbReference>
<dbReference type="InterPro" id="IPR036188">
    <property type="entry name" value="FAD/NAD-bd_sf"/>
</dbReference>
<dbReference type="STRING" id="341663.Q0CVL4"/>
<reference evidence="3" key="1">
    <citation type="submission" date="2005-09" db="EMBL/GenBank/DDBJ databases">
        <title>Annotation of the Aspergillus terreus NIH2624 genome.</title>
        <authorList>
            <person name="Birren B.W."/>
            <person name="Lander E.S."/>
            <person name="Galagan J.E."/>
            <person name="Nusbaum C."/>
            <person name="Devon K."/>
            <person name="Henn M."/>
            <person name="Ma L.-J."/>
            <person name="Jaffe D.B."/>
            <person name="Butler J."/>
            <person name="Alvarez P."/>
            <person name="Gnerre S."/>
            <person name="Grabherr M."/>
            <person name="Kleber M."/>
            <person name="Mauceli E.W."/>
            <person name="Brockman W."/>
            <person name="Rounsley S."/>
            <person name="Young S.K."/>
            <person name="LaButti K."/>
            <person name="Pushparaj V."/>
            <person name="DeCaprio D."/>
            <person name="Crawford M."/>
            <person name="Koehrsen M."/>
            <person name="Engels R."/>
            <person name="Montgomery P."/>
            <person name="Pearson M."/>
            <person name="Howarth C."/>
            <person name="Larson L."/>
            <person name="Luoma S."/>
            <person name="White J."/>
            <person name="Alvarado L."/>
            <person name="Kodira C.D."/>
            <person name="Zeng Q."/>
            <person name="Oleary S."/>
            <person name="Yandava C."/>
            <person name="Denning D.W."/>
            <person name="Nierman W.C."/>
            <person name="Milne T."/>
            <person name="Madden K."/>
        </authorList>
    </citation>
    <scope>NUCLEOTIDE SEQUENCE [LARGE SCALE GENOMIC DNA]</scope>
    <source>
        <strain evidence="3">NIH 2624 / FGSC A1156</strain>
    </source>
</reference>
<protein>
    <recommendedName>
        <fullName evidence="1">FAD dependent oxidoreductase domain-containing protein</fullName>
    </recommendedName>
</protein>